<dbReference type="PANTHER" id="PTHR30182:SF12">
    <property type="entry name" value="L-SERINE DEHYDRATASE, BETA CHAIN-RELATED"/>
    <property type="match status" value="1"/>
</dbReference>
<name>B8CYL4_HALOH</name>
<dbReference type="GO" id="GO:0051539">
    <property type="term" value="F:4 iron, 4 sulfur cluster binding"/>
    <property type="evidence" value="ECO:0007669"/>
    <property type="project" value="UniProtKB-UniRule"/>
</dbReference>
<keyword evidence="7 11" id="KW-0408">Iron</keyword>
<evidence type="ECO:0000256" key="12">
    <source>
        <dbReference type="RuleBase" id="RU366059"/>
    </source>
</evidence>
<evidence type="ECO:0000256" key="6">
    <source>
        <dbReference type="ARBA" id="ARBA00022723"/>
    </source>
</evidence>
<comment type="similarity">
    <text evidence="3 11 12">Belongs to the iron-sulfur dependent L-serine dehydratase family.</text>
</comment>
<dbReference type="InterPro" id="IPR051318">
    <property type="entry name" value="Fe-S_L-Ser"/>
</dbReference>
<evidence type="ECO:0000256" key="1">
    <source>
        <dbReference type="ARBA" id="ARBA00001966"/>
    </source>
</evidence>
<dbReference type="Proteomes" id="UP000000719">
    <property type="component" value="Chromosome"/>
</dbReference>
<dbReference type="InterPro" id="IPR005131">
    <property type="entry name" value="Ser_deHydtase_bsu"/>
</dbReference>
<evidence type="ECO:0000313" key="15">
    <source>
        <dbReference type="Proteomes" id="UP000000719"/>
    </source>
</evidence>
<dbReference type="InterPro" id="IPR004643">
    <property type="entry name" value="Fe-S_L-Ser_bsu"/>
</dbReference>
<dbReference type="GO" id="GO:0003941">
    <property type="term" value="F:L-serine ammonia-lyase activity"/>
    <property type="evidence" value="ECO:0007669"/>
    <property type="project" value="UniProtKB-UniRule"/>
</dbReference>
<keyword evidence="8 11" id="KW-0411">Iron-sulfur</keyword>
<keyword evidence="5 11" id="KW-0004">4Fe-4S</keyword>
<dbReference type="SUPFAM" id="SSF143548">
    <property type="entry name" value="Serine metabolism enzymes domain"/>
    <property type="match status" value="1"/>
</dbReference>
<dbReference type="FunFam" id="3.30.1330.90:FF:000004">
    <property type="entry name" value="L-serine dehydratase, iron-sulfur-dependent subunit beta"/>
    <property type="match status" value="1"/>
</dbReference>
<comment type="cofactor">
    <cofactor evidence="1 12">
        <name>[4Fe-4S] cluster</name>
        <dbReference type="ChEBI" id="CHEBI:49883"/>
    </cofactor>
</comment>
<reference evidence="14 15" key="1">
    <citation type="journal article" date="2009" name="PLoS ONE">
        <title>Genome analysis of the anaerobic thermohalophilic bacterium Halothermothrix orenii.</title>
        <authorList>
            <person name="Mavromatis K."/>
            <person name="Ivanova N."/>
            <person name="Anderson I."/>
            <person name="Lykidis A."/>
            <person name="Hooper S.D."/>
            <person name="Sun H."/>
            <person name="Kunin V."/>
            <person name="Lapidus A."/>
            <person name="Hugenholtz P."/>
            <person name="Patel B."/>
            <person name="Kyrpides N.C."/>
        </authorList>
    </citation>
    <scope>NUCLEOTIDE SEQUENCE [LARGE SCALE GENOMIC DNA]</scope>
    <source>
        <strain evidence="15">H 168 / OCM 544 / DSM 9562</strain>
    </source>
</reference>
<dbReference type="HOGENOM" id="CLU_086592_0_0_9"/>
<feature type="domain" description="ACT" evidence="13">
    <location>
        <begin position="145"/>
        <end position="217"/>
    </location>
</feature>
<evidence type="ECO:0000256" key="4">
    <source>
        <dbReference type="ARBA" id="ARBA00022432"/>
    </source>
</evidence>
<dbReference type="InterPro" id="IPR002912">
    <property type="entry name" value="ACT_dom"/>
</dbReference>
<dbReference type="AlphaFoldDB" id="B8CYL4"/>
<evidence type="ECO:0000256" key="5">
    <source>
        <dbReference type="ARBA" id="ARBA00022485"/>
    </source>
</evidence>
<comment type="catalytic activity">
    <reaction evidence="10 11 12">
        <text>L-serine = pyruvate + NH4(+)</text>
        <dbReference type="Rhea" id="RHEA:19169"/>
        <dbReference type="ChEBI" id="CHEBI:15361"/>
        <dbReference type="ChEBI" id="CHEBI:28938"/>
        <dbReference type="ChEBI" id="CHEBI:33384"/>
        <dbReference type="EC" id="4.3.1.17"/>
    </reaction>
</comment>
<evidence type="ECO:0000256" key="8">
    <source>
        <dbReference type="ARBA" id="ARBA00023014"/>
    </source>
</evidence>
<gene>
    <name evidence="14" type="ordered locus">Hore_16340</name>
</gene>
<dbReference type="RefSeq" id="WP_012636566.1">
    <property type="nucleotide sequence ID" value="NC_011899.1"/>
</dbReference>
<dbReference type="NCBIfam" id="TIGR00719">
    <property type="entry name" value="sda_beta"/>
    <property type="match status" value="1"/>
</dbReference>
<organism evidence="14 15">
    <name type="scientific">Halothermothrix orenii (strain H 168 / OCM 544 / DSM 9562)</name>
    <dbReference type="NCBI Taxonomy" id="373903"/>
    <lineage>
        <taxon>Bacteria</taxon>
        <taxon>Bacillati</taxon>
        <taxon>Bacillota</taxon>
        <taxon>Clostridia</taxon>
        <taxon>Halanaerobiales</taxon>
        <taxon>Halothermotrichaceae</taxon>
        <taxon>Halothermothrix</taxon>
    </lineage>
</organism>
<evidence type="ECO:0000256" key="11">
    <source>
        <dbReference type="PIRNR" id="PIRNR036692"/>
    </source>
</evidence>
<dbReference type="InterPro" id="IPR045865">
    <property type="entry name" value="ACT-like_dom_sf"/>
</dbReference>
<dbReference type="KEGG" id="hor:Hore_16340"/>
<dbReference type="eggNOG" id="COG1760">
    <property type="taxonomic scope" value="Bacteria"/>
</dbReference>
<keyword evidence="15" id="KW-1185">Reference proteome</keyword>
<comment type="pathway">
    <text evidence="2 11">Carbohydrate biosynthesis; gluconeogenesis.</text>
</comment>
<dbReference type="UniPathway" id="UPA00138"/>
<dbReference type="EMBL" id="CP001098">
    <property type="protein sequence ID" value="ACL70383.1"/>
    <property type="molecule type" value="Genomic_DNA"/>
</dbReference>
<keyword evidence="9 11" id="KW-0456">Lyase</keyword>
<proteinExistence type="inferred from homology"/>
<evidence type="ECO:0000259" key="13">
    <source>
        <dbReference type="PROSITE" id="PS51671"/>
    </source>
</evidence>
<dbReference type="Gene3D" id="3.30.1330.90">
    <property type="entry name" value="D-3-phosphoglycerate dehydrogenase, domain 3"/>
    <property type="match status" value="1"/>
</dbReference>
<dbReference type="Pfam" id="PF03315">
    <property type="entry name" value="SDH_beta"/>
    <property type="match status" value="1"/>
</dbReference>
<keyword evidence="6 11" id="KW-0479">Metal-binding</keyword>
<evidence type="ECO:0000256" key="10">
    <source>
        <dbReference type="ARBA" id="ARBA00049406"/>
    </source>
</evidence>
<dbReference type="CDD" id="cd04903">
    <property type="entry name" value="ACT_LSD"/>
    <property type="match status" value="1"/>
</dbReference>
<protein>
    <recommendedName>
        <fullName evidence="11">L-serine deaminase</fullName>
    </recommendedName>
</protein>
<dbReference type="GO" id="GO:0046872">
    <property type="term" value="F:metal ion binding"/>
    <property type="evidence" value="ECO:0007669"/>
    <property type="project" value="UniProtKB-UniRule"/>
</dbReference>
<dbReference type="Gene3D" id="3.30.70.260">
    <property type="match status" value="1"/>
</dbReference>
<dbReference type="PROSITE" id="PS51671">
    <property type="entry name" value="ACT"/>
    <property type="match status" value="1"/>
</dbReference>
<dbReference type="SUPFAM" id="SSF55021">
    <property type="entry name" value="ACT-like"/>
    <property type="match status" value="1"/>
</dbReference>
<dbReference type="GO" id="GO:0006094">
    <property type="term" value="P:gluconeogenesis"/>
    <property type="evidence" value="ECO:0007669"/>
    <property type="project" value="UniProtKB-UniRule"/>
</dbReference>
<accession>B8CYL4</accession>
<dbReference type="PIRSF" id="PIRSF036692">
    <property type="entry name" value="SDH_B"/>
    <property type="match status" value="1"/>
</dbReference>
<evidence type="ECO:0000313" key="14">
    <source>
        <dbReference type="EMBL" id="ACL70383.1"/>
    </source>
</evidence>
<evidence type="ECO:0000256" key="7">
    <source>
        <dbReference type="ARBA" id="ARBA00023004"/>
    </source>
</evidence>
<sequence length="218" mass="24203">MGVFDIMGPVMIGPSSSHTAGAAKIGRLARLLFRDKIEQARIYFHGSFAETYHGHGTDKAVVGGLLGYKVDDTRIKKSLEIARQNGIDVKFYSIKMKDVHPNTVLIKLKKGDKELEVTGSSIGGGNIVVHNIDGYEVNIRGNYPTLWVLHRDKPGEVGIITSILGCYKLNIAFMRVFRKKRGTIGSSIIELDQDVDEDIIDHLQGMKDILKVRYIPPL</sequence>
<evidence type="ECO:0000256" key="9">
    <source>
        <dbReference type="ARBA" id="ARBA00023239"/>
    </source>
</evidence>
<evidence type="ECO:0000256" key="2">
    <source>
        <dbReference type="ARBA" id="ARBA00004742"/>
    </source>
</evidence>
<dbReference type="InterPro" id="IPR029009">
    <property type="entry name" value="ASB_dom_sf"/>
</dbReference>
<dbReference type="PANTHER" id="PTHR30182">
    <property type="entry name" value="L-SERINE DEHYDRATASE"/>
    <property type="match status" value="1"/>
</dbReference>
<keyword evidence="4 11" id="KW-0312">Gluconeogenesis</keyword>
<dbReference type="STRING" id="373903.Hore_16340"/>
<evidence type="ECO:0000256" key="3">
    <source>
        <dbReference type="ARBA" id="ARBA00008636"/>
    </source>
</evidence>